<name>A0A6J5YFA8_PRUAR</name>
<dbReference type="EMBL" id="CAEKKB010000008">
    <property type="protein sequence ID" value="CAB4322238.1"/>
    <property type="molecule type" value="Genomic_DNA"/>
</dbReference>
<proteinExistence type="predicted"/>
<accession>A0A6J5YFA8</accession>
<gene>
    <name evidence="1" type="ORF">ORAREDHAP_LOCUS51572</name>
</gene>
<reference evidence="2" key="1">
    <citation type="journal article" date="2020" name="Genome Biol.">
        <title>Gamete binning: chromosome-level and haplotype-resolved genome assembly enabled by high-throughput single-cell sequencing of gamete genomes.</title>
        <authorList>
            <person name="Campoy J.A."/>
            <person name="Sun H."/>
            <person name="Goel M."/>
            <person name="Jiao W.-B."/>
            <person name="Folz-Donahue K."/>
            <person name="Wang N."/>
            <person name="Rubio M."/>
            <person name="Liu C."/>
            <person name="Kukat C."/>
            <person name="Ruiz D."/>
            <person name="Huettel B."/>
            <person name="Schneeberger K."/>
        </authorList>
    </citation>
    <scope>NUCLEOTIDE SEQUENCE [LARGE SCALE GENOMIC DNA]</scope>
    <source>
        <strain evidence="2">cv. Rojo Pasion</strain>
    </source>
</reference>
<sequence>MSKSEPYCCSFLFFVLATFLGFAYAICSLSHHHILICVAAAAAAAAADDDAHQISTCNIRLSAGWQELPKISQAWCFS</sequence>
<keyword evidence="2" id="KW-1185">Reference proteome</keyword>
<organism evidence="1 2">
    <name type="scientific">Prunus armeniaca</name>
    <name type="common">Apricot</name>
    <name type="synonym">Armeniaca vulgaris</name>
    <dbReference type="NCBI Taxonomy" id="36596"/>
    <lineage>
        <taxon>Eukaryota</taxon>
        <taxon>Viridiplantae</taxon>
        <taxon>Streptophyta</taxon>
        <taxon>Embryophyta</taxon>
        <taxon>Tracheophyta</taxon>
        <taxon>Spermatophyta</taxon>
        <taxon>Magnoliopsida</taxon>
        <taxon>eudicotyledons</taxon>
        <taxon>Gunneridae</taxon>
        <taxon>Pentapetalae</taxon>
        <taxon>rosids</taxon>
        <taxon>fabids</taxon>
        <taxon>Rosales</taxon>
        <taxon>Rosaceae</taxon>
        <taxon>Amygdaloideae</taxon>
        <taxon>Amygdaleae</taxon>
        <taxon>Prunus</taxon>
    </lineage>
</organism>
<protein>
    <submittedName>
        <fullName evidence="1">Uncharacterized protein</fullName>
    </submittedName>
</protein>
<dbReference type="AlphaFoldDB" id="A0A6J5YFA8"/>
<evidence type="ECO:0000313" key="1">
    <source>
        <dbReference type="EMBL" id="CAB4322238.1"/>
    </source>
</evidence>
<dbReference type="Proteomes" id="UP000507245">
    <property type="component" value="Unassembled WGS sequence"/>
</dbReference>
<evidence type="ECO:0000313" key="2">
    <source>
        <dbReference type="Proteomes" id="UP000507245"/>
    </source>
</evidence>